<dbReference type="GO" id="GO:0005886">
    <property type="term" value="C:plasma membrane"/>
    <property type="evidence" value="ECO:0007669"/>
    <property type="project" value="UniProtKB-SubCell"/>
</dbReference>
<protein>
    <submittedName>
        <fullName evidence="12">Transmembrane transport protein</fullName>
    </submittedName>
</protein>
<comment type="similarity">
    <text evidence="2 9">Belongs to the sodium:solute symporter (SSF) (TC 2.A.21) family.</text>
</comment>
<feature type="transmembrane region" description="Helical" evidence="11">
    <location>
        <begin position="428"/>
        <end position="450"/>
    </location>
</feature>
<dbReference type="Pfam" id="PF00474">
    <property type="entry name" value="SSF"/>
    <property type="match status" value="1"/>
</dbReference>
<dbReference type="Gene3D" id="1.20.1730.10">
    <property type="entry name" value="Sodium/glucose cotransporter"/>
    <property type="match status" value="1"/>
</dbReference>
<dbReference type="PANTHER" id="PTHR48086:SF6">
    <property type="entry name" value="CATION_ACETATE SYMPORTER ACTP"/>
    <property type="match status" value="1"/>
</dbReference>
<evidence type="ECO:0000256" key="1">
    <source>
        <dbReference type="ARBA" id="ARBA00004651"/>
    </source>
</evidence>
<feature type="transmembrane region" description="Helical" evidence="11">
    <location>
        <begin position="502"/>
        <end position="520"/>
    </location>
</feature>
<evidence type="ECO:0000313" key="13">
    <source>
        <dbReference type="Proteomes" id="UP000003022"/>
    </source>
</evidence>
<feature type="transmembrane region" description="Helical" evidence="11">
    <location>
        <begin position="138"/>
        <end position="169"/>
    </location>
</feature>
<dbReference type="PROSITE" id="PS50283">
    <property type="entry name" value="NA_SOLUT_SYMP_3"/>
    <property type="match status" value="1"/>
</dbReference>
<evidence type="ECO:0000256" key="5">
    <source>
        <dbReference type="ARBA" id="ARBA00022692"/>
    </source>
</evidence>
<dbReference type="InterPro" id="IPR001734">
    <property type="entry name" value="Na/solute_symporter"/>
</dbReference>
<reference evidence="12 13" key="1">
    <citation type="journal article" date="2011" name="J. Bacteriol.">
        <title>Draft genome sequence of the marine bacterium Streptomyces griseoaurantiacus M045, which produces novel manumycin-type antibiotics with a pABA core component.</title>
        <authorList>
            <person name="Li F."/>
            <person name="Jiang P."/>
            <person name="Zheng H."/>
            <person name="Wang S."/>
            <person name="Zhao G."/>
            <person name="Qin S."/>
            <person name="Liu Z."/>
        </authorList>
    </citation>
    <scope>NUCLEOTIDE SEQUENCE [LARGE SCALE GENOMIC DNA]</scope>
    <source>
        <strain evidence="12 13">M045</strain>
    </source>
</reference>
<dbReference type="GO" id="GO:0015123">
    <property type="term" value="F:acetate transmembrane transporter activity"/>
    <property type="evidence" value="ECO:0007669"/>
    <property type="project" value="TreeGrafter"/>
</dbReference>
<keyword evidence="7 11" id="KW-1133">Transmembrane helix</keyword>
<evidence type="ECO:0000256" key="10">
    <source>
        <dbReference type="SAM" id="MobiDB-lite"/>
    </source>
</evidence>
<keyword evidence="6" id="KW-0769">Symport</keyword>
<keyword evidence="13" id="KW-1185">Reference proteome</keyword>
<feature type="transmembrane region" description="Helical" evidence="11">
    <location>
        <begin position="93"/>
        <end position="111"/>
    </location>
</feature>
<evidence type="ECO:0000256" key="6">
    <source>
        <dbReference type="ARBA" id="ARBA00022847"/>
    </source>
</evidence>
<feature type="transmembrane region" description="Helical" evidence="11">
    <location>
        <begin position="295"/>
        <end position="320"/>
    </location>
</feature>
<feature type="transmembrane region" description="Helical" evidence="11">
    <location>
        <begin position="261"/>
        <end position="283"/>
    </location>
</feature>
<evidence type="ECO:0000256" key="3">
    <source>
        <dbReference type="ARBA" id="ARBA00022448"/>
    </source>
</evidence>
<evidence type="ECO:0000256" key="8">
    <source>
        <dbReference type="ARBA" id="ARBA00023136"/>
    </source>
</evidence>
<evidence type="ECO:0000256" key="7">
    <source>
        <dbReference type="ARBA" id="ARBA00022989"/>
    </source>
</evidence>
<dbReference type="STRING" id="996637.SGM_5498"/>
<keyword evidence="4" id="KW-1003">Cell membrane</keyword>
<gene>
    <name evidence="12" type="ORF">SGM_5498</name>
</gene>
<comment type="subcellular location">
    <subcellularLocation>
        <location evidence="1">Cell membrane</location>
        <topology evidence="1">Multi-pass membrane protein</topology>
    </subcellularLocation>
</comment>
<dbReference type="NCBIfam" id="TIGR00813">
    <property type="entry name" value="sss"/>
    <property type="match status" value="1"/>
</dbReference>
<evidence type="ECO:0000313" key="12">
    <source>
        <dbReference type="EMBL" id="EGG43918.1"/>
    </source>
</evidence>
<dbReference type="eggNOG" id="COG4147">
    <property type="taxonomic scope" value="Bacteria"/>
</dbReference>
<dbReference type="CDD" id="cd11480">
    <property type="entry name" value="SLC5sbd_u4"/>
    <property type="match status" value="1"/>
</dbReference>
<keyword evidence="8 11" id="KW-0472">Membrane</keyword>
<feature type="region of interest" description="Disordered" evidence="10">
    <location>
        <begin position="607"/>
        <end position="643"/>
    </location>
</feature>
<feature type="transmembrane region" description="Helical" evidence="11">
    <location>
        <begin position="352"/>
        <end position="382"/>
    </location>
</feature>
<name>F3NQT4_9ACTN</name>
<dbReference type="InterPro" id="IPR050277">
    <property type="entry name" value="Sodium:Solute_Symporter"/>
</dbReference>
<evidence type="ECO:0000256" key="2">
    <source>
        <dbReference type="ARBA" id="ARBA00006434"/>
    </source>
</evidence>
<evidence type="ECO:0000256" key="9">
    <source>
        <dbReference type="RuleBase" id="RU362091"/>
    </source>
</evidence>
<feature type="transmembrane region" description="Helical" evidence="11">
    <location>
        <begin position="175"/>
        <end position="193"/>
    </location>
</feature>
<dbReference type="PANTHER" id="PTHR48086">
    <property type="entry name" value="SODIUM/PROLINE SYMPORTER-RELATED"/>
    <property type="match status" value="1"/>
</dbReference>
<keyword evidence="5 11" id="KW-0812">Transmembrane</keyword>
<evidence type="ECO:0000256" key="4">
    <source>
        <dbReference type="ARBA" id="ARBA00022475"/>
    </source>
</evidence>
<feature type="compositionally biased region" description="Basic residues" evidence="10">
    <location>
        <begin position="572"/>
        <end position="591"/>
    </location>
</feature>
<dbReference type="AlphaFoldDB" id="F3NQT4"/>
<dbReference type="EMBL" id="AEYX01000044">
    <property type="protein sequence ID" value="EGG43918.1"/>
    <property type="molecule type" value="Genomic_DNA"/>
</dbReference>
<dbReference type="Proteomes" id="UP000003022">
    <property type="component" value="Unassembled WGS sequence"/>
</dbReference>
<feature type="compositionally biased region" description="Basic residues" evidence="10">
    <location>
        <begin position="618"/>
        <end position="643"/>
    </location>
</feature>
<sequence>MSPAHPATHTLLAAGEASEHRTLIITLFAVFVAATLVITIWAGRQTKNAADFYAGGRQFSGFQNGLAVSGDYMSAASFLGIAGAIALAGYDGFLYSIGFLVAWLVALLLVAEPLRNSGRYTMGDVLAYRMRQRPVRTAAGTSTIVVSIFYLLAQMAGAGVLVSLLLGITSDGGKIAIVALVGVLMIVYVTIGGMKGTTWVQMVKAVLLIIGAILLTFLVLLKFDFNISDLLGKAAENSGKGSAFLEPGLKYGATGTTKLDFISLGVALVLGTAGLPHILIRFYTVPTAKTARKSVNWAIGLIGAFYLMTLALGFGAAALIKPDEIIASNKAGNTAAPLLALHLGGVDSNWGAVLLASISAVAFATILAVVAGLTLASSSSFAHDIYANVIKRGKASEKEELRAARWATIGIGAVSIVLGALARDLNVAGLVALAFAVAASANLPTILYSLFWKRFTTSGALWSIYGGLITAVGLVLFSPVVSGKPSSMFPDVDFHWFPLENPGIISIPVGFLLGVIGTLLSKEKPDEGKFAELEVRSLTGPGARGGRNPFGPCRRRHVGSRVSGRFTVTRGRGPRARRHLRPGGHRPTRFAHRPLQPAVHLLHARGGPAVAGQAGPAHGRRDRPPHRHRDRHARHHRGPLHRR</sequence>
<dbReference type="InterPro" id="IPR038377">
    <property type="entry name" value="Na/Glc_symporter_sf"/>
</dbReference>
<feature type="transmembrane region" description="Helical" evidence="11">
    <location>
        <begin position="23"/>
        <end position="43"/>
    </location>
</feature>
<feature type="transmembrane region" description="Helical" evidence="11">
    <location>
        <begin position="403"/>
        <end position="422"/>
    </location>
</feature>
<dbReference type="GO" id="GO:0006847">
    <property type="term" value="P:plasma membrane acetate transport"/>
    <property type="evidence" value="ECO:0007669"/>
    <property type="project" value="TreeGrafter"/>
</dbReference>
<keyword evidence="3" id="KW-0813">Transport</keyword>
<feature type="transmembrane region" description="Helical" evidence="11">
    <location>
        <begin position="205"/>
        <end position="223"/>
    </location>
</feature>
<comment type="caution">
    <text evidence="12">The sequence shown here is derived from an EMBL/GenBank/DDBJ whole genome shotgun (WGS) entry which is preliminary data.</text>
</comment>
<feature type="transmembrane region" description="Helical" evidence="11">
    <location>
        <begin position="64"/>
        <end position="87"/>
    </location>
</feature>
<dbReference type="GO" id="GO:0015293">
    <property type="term" value="F:symporter activity"/>
    <property type="evidence" value="ECO:0007669"/>
    <property type="project" value="UniProtKB-KW"/>
</dbReference>
<organism evidence="12 13">
    <name type="scientific">Streptomyces griseoaurantiacus M045</name>
    <dbReference type="NCBI Taxonomy" id="996637"/>
    <lineage>
        <taxon>Bacteria</taxon>
        <taxon>Bacillati</taxon>
        <taxon>Actinomycetota</taxon>
        <taxon>Actinomycetes</taxon>
        <taxon>Kitasatosporales</taxon>
        <taxon>Streptomycetaceae</taxon>
        <taxon>Streptomyces</taxon>
        <taxon>Streptomyces aurantiacus group</taxon>
    </lineage>
</organism>
<accession>F3NQT4</accession>
<proteinExistence type="inferred from homology"/>
<dbReference type="FunFam" id="1.20.1730.10:FF:000009">
    <property type="entry name" value="Cation acetate symporter"/>
    <property type="match status" value="1"/>
</dbReference>
<feature type="transmembrane region" description="Helical" evidence="11">
    <location>
        <begin position="462"/>
        <end position="482"/>
    </location>
</feature>
<feature type="compositionally biased region" description="Low complexity" evidence="10">
    <location>
        <begin position="607"/>
        <end position="617"/>
    </location>
</feature>
<evidence type="ECO:0000256" key="11">
    <source>
        <dbReference type="SAM" id="Phobius"/>
    </source>
</evidence>
<feature type="region of interest" description="Disordered" evidence="10">
    <location>
        <begin position="567"/>
        <end position="591"/>
    </location>
</feature>